<dbReference type="EMBL" id="GBXM01045720">
    <property type="protein sequence ID" value="JAH62857.1"/>
    <property type="molecule type" value="Transcribed_RNA"/>
</dbReference>
<organism evidence="2">
    <name type="scientific">Anguilla anguilla</name>
    <name type="common">European freshwater eel</name>
    <name type="synonym">Muraena anguilla</name>
    <dbReference type="NCBI Taxonomy" id="7936"/>
    <lineage>
        <taxon>Eukaryota</taxon>
        <taxon>Metazoa</taxon>
        <taxon>Chordata</taxon>
        <taxon>Craniata</taxon>
        <taxon>Vertebrata</taxon>
        <taxon>Euteleostomi</taxon>
        <taxon>Actinopterygii</taxon>
        <taxon>Neopterygii</taxon>
        <taxon>Teleostei</taxon>
        <taxon>Anguilliformes</taxon>
        <taxon>Anguillidae</taxon>
        <taxon>Anguilla</taxon>
    </lineage>
</organism>
<keyword evidence="1" id="KW-0732">Signal</keyword>
<evidence type="ECO:0000256" key="1">
    <source>
        <dbReference type="SAM" id="SignalP"/>
    </source>
</evidence>
<dbReference type="AlphaFoldDB" id="A0A0E9UAW2"/>
<feature type="signal peptide" evidence="1">
    <location>
        <begin position="1"/>
        <end position="17"/>
    </location>
</feature>
<evidence type="ECO:0000313" key="2">
    <source>
        <dbReference type="EMBL" id="JAH62857.1"/>
    </source>
</evidence>
<proteinExistence type="predicted"/>
<accession>A0A0E9UAW2</accession>
<evidence type="ECO:0008006" key="3">
    <source>
        <dbReference type="Google" id="ProtNLM"/>
    </source>
</evidence>
<feature type="chain" id="PRO_5002433093" description="Secreted protein" evidence="1">
    <location>
        <begin position="18"/>
        <end position="69"/>
    </location>
</feature>
<sequence>MTILRMLFVPILRLNLSELIMICPVPPRSAIRLAKLPQPPCVQLFYSLRDISVTAFIISSYNKKEVTLH</sequence>
<protein>
    <recommendedName>
        <fullName evidence="3">Secreted protein</fullName>
    </recommendedName>
</protein>
<reference evidence="2" key="2">
    <citation type="journal article" date="2015" name="Fish Shellfish Immunol.">
        <title>Early steps in the European eel (Anguilla anguilla)-Vibrio vulnificus interaction in the gills: Role of the RtxA13 toxin.</title>
        <authorList>
            <person name="Callol A."/>
            <person name="Pajuelo D."/>
            <person name="Ebbesson L."/>
            <person name="Teles M."/>
            <person name="MacKenzie S."/>
            <person name="Amaro C."/>
        </authorList>
    </citation>
    <scope>NUCLEOTIDE SEQUENCE</scope>
</reference>
<name>A0A0E9UAW2_ANGAN</name>
<reference evidence="2" key="1">
    <citation type="submission" date="2014-11" db="EMBL/GenBank/DDBJ databases">
        <authorList>
            <person name="Amaro Gonzalez C."/>
        </authorList>
    </citation>
    <scope>NUCLEOTIDE SEQUENCE</scope>
</reference>